<sequence>MKKMGNLPRKLTVLFFLILLCSKAGALTITDVSSVLGDLFSSMTDSNEGTTSFRSLLVPFGGRTESLGNAYTGLCDDISYLRYNPAAGAIQKETQIALFHNAWIADSKLESLAFTTRFKNIPHLSYGGYISCFYLPFTEYDFFGDRVAANYYTESIAAINASYNVLAGYDFKGLASGITVKAGWRGMPDYTDNETGAIIAGSGIKQSAFAIMADLGFMLQFNFLKFYSSRDPNVRIGFSAQNVGVALTGFGDEIKLDDPLPTTVAAGISVKLIKPITVSADFVQPLNLQNINSYQIPYFNSGVSIQFASFVSLLAGFSLKGANPRISTGFEFEVAKIRLNMNYTLDLTTSAAPVNRISLSAKLLLGDKGRSVIDAQVDEYYQIGLKYYADAKWEDAILVWEEAIKLNKRFDPAIQGIQSARYQIEMFQMIQDSLQLDQDY</sequence>
<dbReference type="Proteomes" id="UP000182737">
    <property type="component" value="Unassembled WGS sequence"/>
</dbReference>
<dbReference type="PROSITE" id="PS50005">
    <property type="entry name" value="TPR"/>
    <property type="match status" value="1"/>
</dbReference>
<evidence type="ECO:0000256" key="1">
    <source>
        <dbReference type="ARBA" id="ARBA00005846"/>
    </source>
</evidence>
<feature type="repeat" description="TPR" evidence="3">
    <location>
        <begin position="377"/>
        <end position="410"/>
    </location>
</feature>
<comment type="similarity">
    <text evidence="1">Belongs to the UPF0164 family.</text>
</comment>
<accession>A0A1I3JFD9</accession>
<gene>
    <name evidence="5" type="ORF">SAMN04487775_1036</name>
</gene>
<evidence type="ECO:0000313" key="5">
    <source>
        <dbReference type="EMBL" id="SFI58987.1"/>
    </source>
</evidence>
<dbReference type="Gene3D" id="2.40.160.60">
    <property type="entry name" value="Outer membrane protein transport protein (OMPP1/FadL/TodX)"/>
    <property type="match status" value="1"/>
</dbReference>
<keyword evidence="3" id="KW-0802">TPR repeat</keyword>
<dbReference type="InterPro" id="IPR005362">
    <property type="entry name" value="UPF0164"/>
</dbReference>
<dbReference type="EMBL" id="FORI01000003">
    <property type="protein sequence ID" value="SFI58987.1"/>
    <property type="molecule type" value="Genomic_DNA"/>
</dbReference>
<dbReference type="AlphaFoldDB" id="A0A1I3JFD9"/>
<evidence type="ECO:0000256" key="4">
    <source>
        <dbReference type="SAM" id="SignalP"/>
    </source>
</evidence>
<keyword evidence="2 4" id="KW-0732">Signal</keyword>
<proteinExistence type="inferred from homology"/>
<keyword evidence="6" id="KW-1185">Reference proteome</keyword>
<protein>
    <submittedName>
        <fullName evidence="5">Uncharacterized protein family (UPF0164)</fullName>
    </submittedName>
</protein>
<dbReference type="InterPro" id="IPR019734">
    <property type="entry name" value="TPR_rpt"/>
</dbReference>
<dbReference type="Pfam" id="PF03687">
    <property type="entry name" value="UPF0164"/>
    <property type="match status" value="1"/>
</dbReference>
<name>A0A1I3JFD9_9SPIR</name>
<feature type="chain" id="PRO_5010187580" evidence="4">
    <location>
        <begin position="27"/>
        <end position="440"/>
    </location>
</feature>
<feature type="signal peptide" evidence="4">
    <location>
        <begin position="1"/>
        <end position="26"/>
    </location>
</feature>
<evidence type="ECO:0000256" key="2">
    <source>
        <dbReference type="ARBA" id="ARBA00022729"/>
    </source>
</evidence>
<reference evidence="6" key="1">
    <citation type="submission" date="2016-10" db="EMBL/GenBank/DDBJ databases">
        <authorList>
            <person name="Varghese N."/>
            <person name="Submissions S."/>
        </authorList>
    </citation>
    <scope>NUCLEOTIDE SEQUENCE [LARGE SCALE GENOMIC DNA]</scope>
    <source>
        <strain evidence="6">XBD1002</strain>
    </source>
</reference>
<organism evidence="5 6">
    <name type="scientific">Treponema bryantii</name>
    <dbReference type="NCBI Taxonomy" id="163"/>
    <lineage>
        <taxon>Bacteria</taxon>
        <taxon>Pseudomonadati</taxon>
        <taxon>Spirochaetota</taxon>
        <taxon>Spirochaetia</taxon>
        <taxon>Spirochaetales</taxon>
        <taxon>Treponemataceae</taxon>
        <taxon>Treponema</taxon>
    </lineage>
</organism>
<evidence type="ECO:0000256" key="3">
    <source>
        <dbReference type="PROSITE-ProRule" id="PRU00339"/>
    </source>
</evidence>
<evidence type="ECO:0000313" key="6">
    <source>
        <dbReference type="Proteomes" id="UP000182737"/>
    </source>
</evidence>